<evidence type="ECO:0000313" key="1">
    <source>
        <dbReference type="EMBL" id="BES87434.1"/>
    </source>
</evidence>
<dbReference type="EMBL" id="AP028909">
    <property type="protein sequence ID" value="BES87434.1"/>
    <property type="molecule type" value="Genomic_DNA"/>
</dbReference>
<keyword evidence="2" id="KW-1185">Reference proteome</keyword>
<dbReference type="Proteomes" id="UP001307889">
    <property type="component" value="Chromosome 1"/>
</dbReference>
<name>A0ABN7A8H7_9HEMI</name>
<accession>A0ABN7A8H7</accession>
<reference evidence="1 2" key="1">
    <citation type="submission" date="2023-09" db="EMBL/GenBank/DDBJ databases">
        <title>Nesidiocoris tenuis whole genome shotgun sequence.</title>
        <authorList>
            <person name="Shibata T."/>
            <person name="Shimoda M."/>
            <person name="Kobayashi T."/>
            <person name="Uehara T."/>
        </authorList>
    </citation>
    <scope>NUCLEOTIDE SEQUENCE [LARGE SCALE GENOMIC DNA]</scope>
    <source>
        <strain evidence="1 2">Japan</strain>
    </source>
</reference>
<gene>
    <name evidence="1" type="ORF">NTJ_00240</name>
</gene>
<proteinExistence type="predicted"/>
<organism evidence="1 2">
    <name type="scientific">Nesidiocoris tenuis</name>
    <dbReference type="NCBI Taxonomy" id="355587"/>
    <lineage>
        <taxon>Eukaryota</taxon>
        <taxon>Metazoa</taxon>
        <taxon>Ecdysozoa</taxon>
        <taxon>Arthropoda</taxon>
        <taxon>Hexapoda</taxon>
        <taxon>Insecta</taxon>
        <taxon>Pterygota</taxon>
        <taxon>Neoptera</taxon>
        <taxon>Paraneoptera</taxon>
        <taxon>Hemiptera</taxon>
        <taxon>Heteroptera</taxon>
        <taxon>Panheteroptera</taxon>
        <taxon>Cimicomorpha</taxon>
        <taxon>Miridae</taxon>
        <taxon>Dicyphina</taxon>
        <taxon>Nesidiocoris</taxon>
    </lineage>
</organism>
<sequence length="226" mass="25794">MSLLHLSVLLRSQLADCSRQLQHARYRTQLLFRSQRRAPAQGQCPRGLWPEAPKVHWSPAPTYPYCSGSPAPCLSRSWLNSVHVLPHRILVRRALETTHRVVFHLLLAEFLQSIPERPKLLTDQGLNLGYPMVVSLPTNHPLFQLCELPGHLLEGSRKGSLHLHHTFNQHVDSSLPYYHELLPQELPTFRPFRARASLEVGSHLLQPGLYPCNGRGELLQPLYYPP</sequence>
<protein>
    <submittedName>
        <fullName evidence="1">Uncharacterized protein</fullName>
    </submittedName>
</protein>
<evidence type="ECO:0000313" key="2">
    <source>
        <dbReference type="Proteomes" id="UP001307889"/>
    </source>
</evidence>